<keyword evidence="1" id="KW-1133">Transmembrane helix</keyword>
<dbReference type="InParanoid" id="Q22PE4"/>
<keyword evidence="1" id="KW-0812">Transmembrane</keyword>
<dbReference type="AlphaFoldDB" id="Q22PE4"/>
<organism evidence="2 3">
    <name type="scientific">Tetrahymena thermophila (strain SB210)</name>
    <dbReference type="NCBI Taxonomy" id="312017"/>
    <lineage>
        <taxon>Eukaryota</taxon>
        <taxon>Sar</taxon>
        <taxon>Alveolata</taxon>
        <taxon>Ciliophora</taxon>
        <taxon>Intramacronucleata</taxon>
        <taxon>Oligohymenophorea</taxon>
        <taxon>Hymenostomatida</taxon>
        <taxon>Tetrahymenina</taxon>
        <taxon>Tetrahymenidae</taxon>
        <taxon>Tetrahymena</taxon>
    </lineage>
</organism>
<feature type="transmembrane region" description="Helical" evidence="1">
    <location>
        <begin position="36"/>
        <end position="56"/>
    </location>
</feature>
<dbReference type="KEGG" id="tet:TTHERM_00362990"/>
<proteinExistence type="predicted"/>
<accession>Q22PE4</accession>
<reference evidence="3" key="1">
    <citation type="journal article" date="2006" name="PLoS Biol.">
        <title>Macronuclear genome sequence of the ciliate Tetrahymena thermophila, a model eukaryote.</title>
        <authorList>
            <person name="Eisen J.A."/>
            <person name="Coyne R.S."/>
            <person name="Wu M."/>
            <person name="Wu D."/>
            <person name="Thiagarajan M."/>
            <person name="Wortman J.R."/>
            <person name="Badger J.H."/>
            <person name="Ren Q."/>
            <person name="Amedeo P."/>
            <person name="Jones K.M."/>
            <person name="Tallon L.J."/>
            <person name="Delcher A.L."/>
            <person name="Salzberg S.L."/>
            <person name="Silva J.C."/>
            <person name="Haas B.J."/>
            <person name="Majoros W.H."/>
            <person name="Farzad M."/>
            <person name="Carlton J.M."/>
            <person name="Smith R.K. Jr."/>
            <person name="Garg J."/>
            <person name="Pearlman R.E."/>
            <person name="Karrer K.M."/>
            <person name="Sun L."/>
            <person name="Manning G."/>
            <person name="Elde N.C."/>
            <person name="Turkewitz A.P."/>
            <person name="Asai D.J."/>
            <person name="Wilkes D.E."/>
            <person name="Wang Y."/>
            <person name="Cai H."/>
            <person name="Collins K."/>
            <person name="Stewart B.A."/>
            <person name="Lee S.R."/>
            <person name="Wilamowska K."/>
            <person name="Weinberg Z."/>
            <person name="Ruzzo W.L."/>
            <person name="Wloga D."/>
            <person name="Gaertig J."/>
            <person name="Frankel J."/>
            <person name="Tsao C.-C."/>
            <person name="Gorovsky M.A."/>
            <person name="Keeling P.J."/>
            <person name="Waller R.F."/>
            <person name="Patron N.J."/>
            <person name="Cherry J.M."/>
            <person name="Stover N.A."/>
            <person name="Krieger C.J."/>
            <person name="del Toro C."/>
            <person name="Ryder H.F."/>
            <person name="Williamson S.C."/>
            <person name="Barbeau R.A."/>
            <person name="Hamilton E.P."/>
            <person name="Orias E."/>
        </authorList>
    </citation>
    <scope>NUCLEOTIDE SEQUENCE [LARGE SCALE GENOMIC DNA]</scope>
    <source>
        <strain evidence="3">SB210</strain>
    </source>
</reference>
<sequence length="368" mass="39835">MLTLKGFTKKCQYYIKFCLCPIICSFLIFSKIHTYYLIKYLIEIESILFILIKGYLTFSNKIKLSINQFQIKKSSLISSKCSSILIFQITLISRQFQIQNSKQKLNPYILIYIFFNSGYFLILQKNSYSIQILSKFLLQKFITKQQQKQFLTNKHNNFYTNQYTFIHSTKQMKKQLLLLAFVLFASYANAQCATNAQGNVGSCMCNQGYYGINAENGGTCNQCPSGTTTASPSLSAGGNTNASADLSVCNQCQVNYYMTAAAAAASNGNAASAAQCSSCPTGTGNNGVQSQGDVSQCNICQANYYQTAAAVAASNGAAAAAVTCQSCPSGSTSAAGAAQQASDCQSNQTTSSKTLLASLSILMLAIFA</sequence>
<evidence type="ECO:0000313" key="3">
    <source>
        <dbReference type="Proteomes" id="UP000009168"/>
    </source>
</evidence>
<evidence type="ECO:0000313" key="2">
    <source>
        <dbReference type="EMBL" id="EAR87165.2"/>
    </source>
</evidence>
<name>Q22PE4_TETTS</name>
<protein>
    <submittedName>
        <fullName evidence="2">Immobilization antigen</fullName>
    </submittedName>
</protein>
<dbReference type="Proteomes" id="UP000009168">
    <property type="component" value="Unassembled WGS sequence"/>
</dbReference>
<dbReference type="RefSeq" id="XP_001007410.2">
    <property type="nucleotide sequence ID" value="XM_001007410.2"/>
</dbReference>
<keyword evidence="1" id="KW-0472">Membrane</keyword>
<feature type="transmembrane region" description="Helical" evidence="1">
    <location>
        <begin position="105"/>
        <end position="123"/>
    </location>
</feature>
<gene>
    <name evidence="2" type="ORF">TTHERM_00362990</name>
</gene>
<dbReference type="EMBL" id="GG662855">
    <property type="protein sequence ID" value="EAR87165.2"/>
    <property type="molecule type" value="Genomic_DNA"/>
</dbReference>
<dbReference type="GeneID" id="7842378"/>
<dbReference type="HOGENOM" id="CLU_1450429_0_0_1"/>
<keyword evidence="3" id="KW-1185">Reference proteome</keyword>
<feature type="transmembrane region" description="Helical" evidence="1">
    <location>
        <begin position="12"/>
        <end position="30"/>
    </location>
</feature>
<evidence type="ECO:0000256" key="1">
    <source>
        <dbReference type="SAM" id="Phobius"/>
    </source>
</evidence>
<dbReference type="OrthoDB" id="439917at2759"/>